<dbReference type="InterPro" id="IPR021373">
    <property type="entry name" value="DUF2993"/>
</dbReference>
<gene>
    <name evidence="2" type="ORF">I4J89_35760</name>
</gene>
<keyword evidence="3" id="KW-1185">Reference proteome</keyword>
<organism evidence="2 3">
    <name type="scientific">Actinoplanes aureus</name>
    <dbReference type="NCBI Taxonomy" id="2792083"/>
    <lineage>
        <taxon>Bacteria</taxon>
        <taxon>Bacillati</taxon>
        <taxon>Actinomycetota</taxon>
        <taxon>Actinomycetes</taxon>
        <taxon>Micromonosporales</taxon>
        <taxon>Micromonosporaceae</taxon>
        <taxon>Actinoplanes</taxon>
    </lineage>
</organism>
<dbReference type="AlphaFoldDB" id="A0A931G1L6"/>
<reference evidence="2" key="1">
    <citation type="submission" date="2020-11" db="EMBL/GenBank/DDBJ databases">
        <title>Isolation and identification of active actinomycetes.</title>
        <authorList>
            <person name="Sun X."/>
        </authorList>
    </citation>
    <scope>NUCLEOTIDE SEQUENCE</scope>
    <source>
        <strain evidence="2">NEAU-A11</strain>
    </source>
</reference>
<dbReference type="Pfam" id="PF11209">
    <property type="entry name" value="LmeA"/>
    <property type="match status" value="1"/>
</dbReference>
<keyword evidence="1" id="KW-1133">Transmembrane helix</keyword>
<protein>
    <submittedName>
        <fullName evidence="2">DUF2993 domain-containing protein</fullName>
    </submittedName>
</protein>
<proteinExistence type="predicted"/>
<evidence type="ECO:0000256" key="1">
    <source>
        <dbReference type="SAM" id="Phobius"/>
    </source>
</evidence>
<dbReference type="Proteomes" id="UP000598146">
    <property type="component" value="Unassembled WGS sequence"/>
</dbReference>
<name>A0A931G1L6_9ACTN</name>
<evidence type="ECO:0000313" key="2">
    <source>
        <dbReference type="EMBL" id="MBG0566817.1"/>
    </source>
</evidence>
<keyword evidence="1" id="KW-0812">Transmembrane</keyword>
<dbReference type="EMBL" id="JADQTO010000023">
    <property type="protein sequence ID" value="MBG0566817.1"/>
    <property type="molecule type" value="Genomic_DNA"/>
</dbReference>
<feature type="transmembrane region" description="Helical" evidence="1">
    <location>
        <begin position="31"/>
        <end position="50"/>
    </location>
</feature>
<sequence>MYVPQTRWVDRGGPVAEVYETERPRRRRGRALLTVVLVLLVLLLAGLFALDRFGASYAERVLAQRVSEEVANQKSTSGEPEVTIAGVPFLTQVLAGEYQEIRIGLPDFAAPTGTGETVRMPLLDIRAQDVNAPLDTLRSGQGDVVAGTVTGVGTVDYAQLAELVGPDGVKLAEKDGKLVGSAPLTIPGQKPIEVAGTAELTVDGEVVRVRFSDVTAPDLPDSPLIQNLVARFAESLAFDFAVPELPMNLTLREVQALPEGLRVTAGAQNVNLSAAGV</sequence>
<dbReference type="RefSeq" id="WP_196418595.1">
    <property type="nucleotide sequence ID" value="NZ_JADQTO010000023.1"/>
</dbReference>
<keyword evidence="1" id="KW-0472">Membrane</keyword>
<accession>A0A931G1L6</accession>
<evidence type="ECO:0000313" key="3">
    <source>
        <dbReference type="Proteomes" id="UP000598146"/>
    </source>
</evidence>
<comment type="caution">
    <text evidence="2">The sequence shown here is derived from an EMBL/GenBank/DDBJ whole genome shotgun (WGS) entry which is preliminary data.</text>
</comment>